<evidence type="ECO:0000313" key="6">
    <source>
        <dbReference type="Proteomes" id="UP000008495"/>
    </source>
</evidence>
<dbReference type="PANTHER" id="PTHR43537">
    <property type="entry name" value="TRANSCRIPTIONAL REGULATOR, GNTR FAMILY"/>
    <property type="match status" value="1"/>
</dbReference>
<protein>
    <submittedName>
        <fullName evidence="5">Putative GntR family transcriptional regulator</fullName>
    </submittedName>
</protein>
<sequence>MQQASTHAGNRTPVVRRALQDEVYDAVLHMLLSGEVTPGSPLGIDALATRLGVSPTPVREALVRLEATSLVERSAMRGYRVAPPVDATQVKELFDVRLVIELAAATRAYDKREIVACALAENRPEHVRLVDELEGTSDEQSASAYAASLHRFYESDWSFHHSIANHCENRYLKEIFARLRTSFLRLQQIITVDAVSAAAALEEHDAIQKAFLEGTLADVERTVGDHVTQSRDRVLTFACKLPNPQ</sequence>
<dbReference type="SUPFAM" id="SSF46785">
    <property type="entry name" value="Winged helix' DNA-binding domain"/>
    <property type="match status" value="1"/>
</dbReference>
<dbReference type="Pfam" id="PF07729">
    <property type="entry name" value="FCD"/>
    <property type="match status" value="1"/>
</dbReference>
<dbReference type="Gene3D" id="1.20.120.530">
    <property type="entry name" value="GntR ligand-binding domain-like"/>
    <property type="match status" value="1"/>
</dbReference>
<gene>
    <name evidence="5" type="ORF">AUCHE_17_01450</name>
</gene>
<dbReference type="EMBL" id="BAGZ01000017">
    <property type="protein sequence ID" value="GAB78931.1"/>
    <property type="molecule type" value="Genomic_DNA"/>
</dbReference>
<dbReference type="Gene3D" id="1.10.10.10">
    <property type="entry name" value="Winged helix-like DNA-binding domain superfamily/Winged helix DNA-binding domain"/>
    <property type="match status" value="1"/>
</dbReference>
<dbReference type="SMART" id="SM00345">
    <property type="entry name" value="HTH_GNTR"/>
    <property type="match status" value="1"/>
</dbReference>
<feature type="domain" description="HTH gntR-type" evidence="4">
    <location>
        <begin position="17"/>
        <end position="84"/>
    </location>
</feature>
<keyword evidence="2" id="KW-0238">DNA-binding</keyword>
<dbReference type="PANTHER" id="PTHR43537:SF24">
    <property type="entry name" value="GLUCONATE OPERON TRANSCRIPTIONAL REPRESSOR"/>
    <property type="match status" value="1"/>
</dbReference>
<name>K6UNF3_9MICO</name>
<keyword evidence="3" id="KW-0804">Transcription</keyword>
<dbReference type="InterPro" id="IPR008920">
    <property type="entry name" value="TF_FadR/GntR_C"/>
</dbReference>
<evidence type="ECO:0000256" key="3">
    <source>
        <dbReference type="ARBA" id="ARBA00023163"/>
    </source>
</evidence>
<dbReference type="STRING" id="100225.SAMN05421595_0146"/>
<comment type="caution">
    <text evidence="5">The sequence shown here is derived from an EMBL/GenBank/DDBJ whole genome shotgun (WGS) entry which is preliminary data.</text>
</comment>
<evidence type="ECO:0000259" key="4">
    <source>
        <dbReference type="PROSITE" id="PS50949"/>
    </source>
</evidence>
<dbReference type="GO" id="GO:0003700">
    <property type="term" value="F:DNA-binding transcription factor activity"/>
    <property type="evidence" value="ECO:0007669"/>
    <property type="project" value="InterPro"/>
</dbReference>
<dbReference type="InterPro" id="IPR000524">
    <property type="entry name" value="Tscrpt_reg_HTH_GntR"/>
</dbReference>
<accession>K6UNF3</accession>
<dbReference type="Pfam" id="PF00392">
    <property type="entry name" value="GntR"/>
    <property type="match status" value="1"/>
</dbReference>
<evidence type="ECO:0000256" key="1">
    <source>
        <dbReference type="ARBA" id="ARBA00023015"/>
    </source>
</evidence>
<proteinExistence type="predicted"/>
<dbReference type="RefSeq" id="WP_006503688.1">
    <property type="nucleotide sequence ID" value="NZ_BAGZ01000017.1"/>
</dbReference>
<dbReference type="eggNOG" id="COG1802">
    <property type="taxonomic scope" value="Bacteria"/>
</dbReference>
<evidence type="ECO:0000313" key="5">
    <source>
        <dbReference type="EMBL" id="GAB78931.1"/>
    </source>
</evidence>
<organism evidence="5 6">
    <name type="scientific">Austwickia chelonae NBRC 105200</name>
    <dbReference type="NCBI Taxonomy" id="1184607"/>
    <lineage>
        <taxon>Bacteria</taxon>
        <taxon>Bacillati</taxon>
        <taxon>Actinomycetota</taxon>
        <taxon>Actinomycetes</taxon>
        <taxon>Micrococcales</taxon>
        <taxon>Dermatophilaceae</taxon>
        <taxon>Austwickia</taxon>
    </lineage>
</organism>
<dbReference type="InterPro" id="IPR011711">
    <property type="entry name" value="GntR_C"/>
</dbReference>
<dbReference type="SUPFAM" id="SSF48008">
    <property type="entry name" value="GntR ligand-binding domain-like"/>
    <property type="match status" value="1"/>
</dbReference>
<dbReference type="PROSITE" id="PS50949">
    <property type="entry name" value="HTH_GNTR"/>
    <property type="match status" value="1"/>
</dbReference>
<keyword evidence="1" id="KW-0805">Transcription regulation</keyword>
<dbReference type="Proteomes" id="UP000008495">
    <property type="component" value="Unassembled WGS sequence"/>
</dbReference>
<dbReference type="InterPro" id="IPR036388">
    <property type="entry name" value="WH-like_DNA-bd_sf"/>
</dbReference>
<dbReference type="GO" id="GO:0003677">
    <property type="term" value="F:DNA binding"/>
    <property type="evidence" value="ECO:0007669"/>
    <property type="project" value="UniProtKB-KW"/>
</dbReference>
<dbReference type="CDD" id="cd07377">
    <property type="entry name" value="WHTH_GntR"/>
    <property type="match status" value="1"/>
</dbReference>
<dbReference type="InterPro" id="IPR036390">
    <property type="entry name" value="WH_DNA-bd_sf"/>
</dbReference>
<keyword evidence="6" id="KW-1185">Reference proteome</keyword>
<evidence type="ECO:0000256" key="2">
    <source>
        <dbReference type="ARBA" id="ARBA00023125"/>
    </source>
</evidence>
<reference evidence="5 6" key="1">
    <citation type="submission" date="2012-08" db="EMBL/GenBank/DDBJ databases">
        <title>Whole genome shotgun sequence of Austwickia chelonae NBRC 105200.</title>
        <authorList>
            <person name="Yoshida I."/>
            <person name="Hosoyama A."/>
            <person name="Tsuchikane K."/>
            <person name="Katsumata H."/>
            <person name="Ando Y."/>
            <person name="Ohji S."/>
            <person name="Hamada M."/>
            <person name="Tamura T."/>
            <person name="Yamazoe A."/>
            <person name="Yamazaki S."/>
            <person name="Fujita N."/>
        </authorList>
    </citation>
    <scope>NUCLEOTIDE SEQUENCE [LARGE SCALE GENOMIC DNA]</scope>
    <source>
        <strain evidence="5 6">NBRC 105200</strain>
    </source>
</reference>
<dbReference type="AlphaFoldDB" id="K6UNF3"/>